<sequence length="555" mass="59429">MRRNVLLGEWVLTEIVTVPTAPFDGQAPGTSGLRKKVRVFQQANYAENFIQSVFDVVKPQPGAALVIGGDGRFHNRTVIQQAIRMAAANGYARVLVGQGGILSTPAASHVIRKYGASGGLILSASHNPGGPDEDFGIKYNIANGGPAPESVTGEILARTREIAFWLTIEAEDIDLDRLGEVTVGDMTVEVLDPVADYADLMEQLFDFDAIRKAVSSGFTMRFDAMSAVTGPYAMEILENRLGFAPGTVVNGTPLEDFGGHHPDPNLIHAKELYDLMMGPDAPDIGAASDGDGDRNLIIGRGRFITPSDSLAMLAANIEIAPAYRGRLSGIARSMPTSAAADRVAEALGIPCFETPTGWKFFGNLLDAGKVTICGEESAGTGSDHVREKDGLWAVLLWLNILAVRDISVDQLARTHWARFGRNYYARHDYEAVDSAAAATLMDELKARLPTLAGEMFGSLTVSRADSFSYTDPVDHSVSENQGVRVLFEDGSRVVFRLSGTGTQGATLRVYLERYEPATGAIDAETGVMLEPQIAAAHEIAGIAHHTGRSAPDVVT</sequence>
<dbReference type="PATRIC" id="fig|1096930.3.peg.961"/>
<dbReference type="PANTHER" id="PTHR22573:SF2">
    <property type="entry name" value="PHOSPHOGLUCOMUTASE"/>
    <property type="match status" value="1"/>
</dbReference>
<dbReference type="PANTHER" id="PTHR22573">
    <property type="entry name" value="PHOSPHOHEXOMUTASE FAMILY MEMBER"/>
    <property type="match status" value="1"/>
</dbReference>
<feature type="domain" description="Alpha-D-phosphohexomutase alpha/beta/alpha" evidence="11">
    <location>
        <begin position="196"/>
        <end position="298"/>
    </location>
</feature>
<dbReference type="NCBIfam" id="NF005737">
    <property type="entry name" value="PRK07564.1-1"/>
    <property type="match status" value="1"/>
</dbReference>
<comment type="cofactor">
    <cofactor evidence="2">
        <name>Mg(2+)</name>
        <dbReference type="ChEBI" id="CHEBI:18420"/>
    </cofactor>
</comment>
<dbReference type="GO" id="GO:0005829">
    <property type="term" value="C:cytosol"/>
    <property type="evidence" value="ECO:0007669"/>
    <property type="project" value="TreeGrafter"/>
</dbReference>
<evidence type="ECO:0000259" key="10">
    <source>
        <dbReference type="Pfam" id="PF02878"/>
    </source>
</evidence>
<dbReference type="Pfam" id="PF02880">
    <property type="entry name" value="PGM_PMM_III"/>
    <property type="match status" value="1"/>
</dbReference>
<comment type="catalytic activity">
    <reaction evidence="1">
        <text>alpha-D-glucose 1-phosphate = alpha-D-glucose 6-phosphate</text>
        <dbReference type="Rhea" id="RHEA:23536"/>
        <dbReference type="ChEBI" id="CHEBI:58225"/>
        <dbReference type="ChEBI" id="CHEBI:58601"/>
        <dbReference type="EC" id="5.4.2.2"/>
    </reaction>
</comment>
<evidence type="ECO:0000256" key="2">
    <source>
        <dbReference type="ARBA" id="ARBA00001946"/>
    </source>
</evidence>
<evidence type="ECO:0000256" key="4">
    <source>
        <dbReference type="ARBA" id="ARBA00012728"/>
    </source>
</evidence>
<dbReference type="GO" id="GO:0004614">
    <property type="term" value="F:phosphoglucomutase activity"/>
    <property type="evidence" value="ECO:0007669"/>
    <property type="project" value="UniProtKB-EC"/>
</dbReference>
<evidence type="ECO:0000259" key="11">
    <source>
        <dbReference type="Pfam" id="PF02879"/>
    </source>
</evidence>
<dbReference type="Gene3D" id="3.40.120.10">
    <property type="entry name" value="Alpha-D-Glucose-1,6-Bisphosphate, subunit A, domain 3"/>
    <property type="match status" value="3"/>
</dbReference>
<dbReference type="InterPro" id="IPR005845">
    <property type="entry name" value="A-D-PHexomutase_a/b/a-II"/>
</dbReference>
<dbReference type="InterPro" id="IPR005846">
    <property type="entry name" value="A-D-PHexomutase_a/b/a-III"/>
</dbReference>
<organism evidence="13 14">
    <name type="scientific">Novosphingobium lindaniclasticum LE124</name>
    <dbReference type="NCBI Taxonomy" id="1096930"/>
    <lineage>
        <taxon>Bacteria</taxon>
        <taxon>Pseudomonadati</taxon>
        <taxon>Pseudomonadota</taxon>
        <taxon>Alphaproteobacteria</taxon>
        <taxon>Sphingomonadales</taxon>
        <taxon>Sphingomonadaceae</taxon>
        <taxon>Novosphingobium</taxon>
    </lineage>
</organism>
<dbReference type="GO" id="GO:0005975">
    <property type="term" value="P:carbohydrate metabolic process"/>
    <property type="evidence" value="ECO:0007669"/>
    <property type="project" value="InterPro"/>
</dbReference>
<dbReference type="PROSITE" id="PS00710">
    <property type="entry name" value="PGM_PMM"/>
    <property type="match status" value="1"/>
</dbReference>
<keyword evidence="7 9" id="KW-0460">Magnesium</keyword>
<evidence type="ECO:0000256" key="1">
    <source>
        <dbReference type="ARBA" id="ARBA00000443"/>
    </source>
</evidence>
<name>T0HZ82_9SPHN</name>
<comment type="similarity">
    <text evidence="3 9">Belongs to the phosphohexose mutase family.</text>
</comment>
<keyword evidence="5" id="KW-0597">Phosphoprotein</keyword>
<dbReference type="GO" id="GO:0000287">
    <property type="term" value="F:magnesium ion binding"/>
    <property type="evidence" value="ECO:0007669"/>
    <property type="project" value="InterPro"/>
</dbReference>
<dbReference type="eggNOG" id="COG0033">
    <property type="taxonomic scope" value="Bacteria"/>
</dbReference>
<dbReference type="InterPro" id="IPR016066">
    <property type="entry name" value="A-D-PHexomutase_CS"/>
</dbReference>
<feature type="domain" description="Alpha-D-phosphohexomutase alpha/beta/alpha" evidence="12">
    <location>
        <begin position="307"/>
        <end position="419"/>
    </location>
</feature>
<evidence type="ECO:0000256" key="8">
    <source>
        <dbReference type="ARBA" id="ARBA00023235"/>
    </source>
</evidence>
<feature type="domain" description="Alpha-D-phosphohexomutase alpha/beta/alpha" evidence="10">
    <location>
        <begin position="26"/>
        <end position="163"/>
    </location>
</feature>
<dbReference type="Pfam" id="PF24947">
    <property type="entry name" value="PGM1_C_vert_fung"/>
    <property type="match status" value="1"/>
</dbReference>
<proteinExistence type="inferred from homology"/>
<keyword evidence="14" id="KW-1185">Reference proteome</keyword>
<dbReference type="InterPro" id="IPR045244">
    <property type="entry name" value="PGM"/>
</dbReference>
<dbReference type="Pfam" id="PF02879">
    <property type="entry name" value="PGM_PMM_II"/>
    <property type="match status" value="1"/>
</dbReference>
<dbReference type="FunFam" id="3.30.310.50:FF:000002">
    <property type="entry name" value="Phosphoglucomutase 5"/>
    <property type="match status" value="1"/>
</dbReference>
<dbReference type="InterPro" id="IPR036900">
    <property type="entry name" value="A-D-PHexomutase_C_sf"/>
</dbReference>
<evidence type="ECO:0000313" key="14">
    <source>
        <dbReference type="Proteomes" id="UP000015527"/>
    </source>
</evidence>
<keyword evidence="6 9" id="KW-0479">Metal-binding</keyword>
<dbReference type="FunFam" id="3.40.120.10:FF:000005">
    <property type="entry name" value="Phosphoglucomutase 5"/>
    <property type="match status" value="1"/>
</dbReference>
<accession>T0HZ82</accession>
<dbReference type="InterPro" id="IPR016055">
    <property type="entry name" value="A-D-PHexomutase_a/b/a-I/II/III"/>
</dbReference>
<dbReference type="SUPFAM" id="SSF55957">
    <property type="entry name" value="Phosphoglucomutase, C-terminal domain"/>
    <property type="match status" value="1"/>
</dbReference>
<dbReference type="Pfam" id="PF02878">
    <property type="entry name" value="PGM_PMM_I"/>
    <property type="match status" value="1"/>
</dbReference>
<reference evidence="13 14" key="1">
    <citation type="journal article" date="2013" name="Genome Announc.">
        <title>Genome Sequence of Novosphingobium lindaniclasticum LE124T, Isolated from a Hexachlorocyclohexane Dumpsite.</title>
        <authorList>
            <person name="Saxena A."/>
            <person name="Nayyar N."/>
            <person name="Sangwan N."/>
            <person name="Kumari R."/>
            <person name="Khurana J.P."/>
            <person name="Lal R."/>
        </authorList>
    </citation>
    <scope>NUCLEOTIDE SEQUENCE [LARGE SCALE GENOMIC DNA]</scope>
    <source>
        <strain evidence="13 14">LE124</strain>
    </source>
</reference>
<evidence type="ECO:0000256" key="9">
    <source>
        <dbReference type="RuleBase" id="RU004326"/>
    </source>
</evidence>
<dbReference type="Gene3D" id="3.30.310.50">
    <property type="entry name" value="Alpha-D-phosphohexomutase, C-terminal domain"/>
    <property type="match status" value="1"/>
</dbReference>
<evidence type="ECO:0000259" key="12">
    <source>
        <dbReference type="Pfam" id="PF02880"/>
    </source>
</evidence>
<dbReference type="FunFam" id="3.40.120.10:FF:000004">
    <property type="entry name" value="Phosphoglucomutase 5"/>
    <property type="match status" value="1"/>
</dbReference>
<dbReference type="SUPFAM" id="SSF53738">
    <property type="entry name" value="Phosphoglucomutase, first 3 domains"/>
    <property type="match status" value="3"/>
</dbReference>
<dbReference type="PRINTS" id="PR00509">
    <property type="entry name" value="PGMPMM"/>
</dbReference>
<comment type="caution">
    <text evidence="13">The sequence shown here is derived from an EMBL/GenBank/DDBJ whole genome shotgun (WGS) entry which is preliminary data.</text>
</comment>
<dbReference type="EMBL" id="ATHL01000040">
    <property type="protein sequence ID" value="EQB18382.1"/>
    <property type="molecule type" value="Genomic_DNA"/>
</dbReference>
<dbReference type="EC" id="5.4.2.2" evidence="4"/>
<protein>
    <recommendedName>
        <fullName evidence="4">phosphoglucomutase (alpha-D-glucose-1,6-bisphosphate-dependent)</fullName>
        <ecNumber evidence="4">5.4.2.2</ecNumber>
    </recommendedName>
</protein>
<dbReference type="Proteomes" id="UP000015527">
    <property type="component" value="Unassembled WGS sequence"/>
</dbReference>
<evidence type="ECO:0000256" key="5">
    <source>
        <dbReference type="ARBA" id="ARBA00022553"/>
    </source>
</evidence>
<gene>
    <name evidence="13" type="ORF">L284_04890</name>
</gene>
<dbReference type="AlphaFoldDB" id="T0HZ82"/>
<evidence type="ECO:0000256" key="6">
    <source>
        <dbReference type="ARBA" id="ARBA00022723"/>
    </source>
</evidence>
<evidence type="ECO:0000313" key="13">
    <source>
        <dbReference type="EMBL" id="EQB18382.1"/>
    </source>
</evidence>
<evidence type="ECO:0000256" key="7">
    <source>
        <dbReference type="ARBA" id="ARBA00022842"/>
    </source>
</evidence>
<keyword evidence="8" id="KW-0413">Isomerase</keyword>
<evidence type="ECO:0000256" key="3">
    <source>
        <dbReference type="ARBA" id="ARBA00010231"/>
    </source>
</evidence>
<dbReference type="InterPro" id="IPR005841">
    <property type="entry name" value="Alpha-D-phosphohexomutase_SF"/>
</dbReference>
<dbReference type="InterPro" id="IPR005844">
    <property type="entry name" value="A-D-PHexomutase_a/b/a-I"/>
</dbReference>